<accession>A0A7J2U405</accession>
<name>A0A7J2U405_9CREN</name>
<feature type="transmembrane region" description="Helical" evidence="1">
    <location>
        <begin position="168"/>
        <end position="194"/>
    </location>
</feature>
<protein>
    <recommendedName>
        <fullName evidence="3">Transmembrane electron transport protein</fullName>
    </recommendedName>
</protein>
<feature type="transmembrane region" description="Helical" evidence="1">
    <location>
        <begin position="6"/>
        <end position="36"/>
    </location>
</feature>
<dbReference type="EMBL" id="DSEU01000059">
    <property type="protein sequence ID" value="HEM67580.1"/>
    <property type="molecule type" value="Genomic_DNA"/>
</dbReference>
<feature type="transmembrane region" description="Helical" evidence="1">
    <location>
        <begin position="79"/>
        <end position="98"/>
    </location>
</feature>
<proteinExistence type="predicted"/>
<sequence length="237" mass="25906">MLVYDLWQIVSFIVFAALADSIDPCIFALYTSLLLSASIGGLKRVSRVATAFISSVYIGYLIFGAILKLLFNLTNPPRWVLSAILLCYGVAMLIYTLLASDEGFDIAVCREDRAVCRLAKKLRLDAIDPNRYGVVGIVLLGFIASFTLMPCSAGLYVTFNIITKDVGFAAWLPLACLYTAFFVLPLIIIAVAVIGLTKISTLYKYALSKQRFIKIAASIIMMAIALYILFAAKGSIP</sequence>
<comment type="caution">
    <text evidence="2">The sequence shown here is derived from an EMBL/GenBank/DDBJ whole genome shotgun (WGS) entry which is preliminary data.</text>
</comment>
<feature type="transmembrane region" description="Helical" evidence="1">
    <location>
        <begin position="215"/>
        <end position="232"/>
    </location>
</feature>
<gene>
    <name evidence="2" type="ORF">ENO26_08490</name>
</gene>
<dbReference type="AlphaFoldDB" id="A0A7J2U405"/>
<reference evidence="2" key="1">
    <citation type="journal article" date="2020" name="mSystems">
        <title>Genome- and Community-Level Interaction Insights into Carbon Utilization and Element Cycling Functions of Hydrothermarchaeota in Hydrothermal Sediment.</title>
        <authorList>
            <person name="Zhou Z."/>
            <person name="Liu Y."/>
            <person name="Xu W."/>
            <person name="Pan J."/>
            <person name="Luo Z.H."/>
            <person name="Li M."/>
        </authorList>
    </citation>
    <scope>NUCLEOTIDE SEQUENCE [LARGE SCALE GENOMIC DNA]</scope>
    <source>
        <strain evidence="2">SpSt-125</strain>
    </source>
</reference>
<feature type="transmembrane region" description="Helical" evidence="1">
    <location>
        <begin position="48"/>
        <end position="67"/>
    </location>
</feature>
<keyword evidence="1" id="KW-0812">Transmembrane</keyword>
<organism evidence="2">
    <name type="scientific">Ignisphaera aggregans</name>
    <dbReference type="NCBI Taxonomy" id="334771"/>
    <lineage>
        <taxon>Archaea</taxon>
        <taxon>Thermoproteota</taxon>
        <taxon>Thermoprotei</taxon>
        <taxon>Desulfurococcales</taxon>
        <taxon>Desulfurococcaceae</taxon>
        <taxon>Ignisphaera</taxon>
    </lineage>
</organism>
<evidence type="ECO:0000313" key="2">
    <source>
        <dbReference type="EMBL" id="HEM67580.1"/>
    </source>
</evidence>
<evidence type="ECO:0000256" key="1">
    <source>
        <dbReference type="SAM" id="Phobius"/>
    </source>
</evidence>
<keyword evidence="1" id="KW-1133">Transmembrane helix</keyword>
<feature type="transmembrane region" description="Helical" evidence="1">
    <location>
        <begin position="132"/>
        <end position="156"/>
    </location>
</feature>
<keyword evidence="1" id="KW-0472">Membrane</keyword>
<evidence type="ECO:0008006" key="3">
    <source>
        <dbReference type="Google" id="ProtNLM"/>
    </source>
</evidence>